<name>W5LVG0_LEPOC</name>
<evidence type="ECO:0000256" key="8">
    <source>
        <dbReference type="ARBA" id="ARBA00023136"/>
    </source>
</evidence>
<evidence type="ECO:0000313" key="15">
    <source>
        <dbReference type="Ensembl" id="ENSLOCP00000000117.1"/>
    </source>
</evidence>
<accession>W5LVG0</accession>
<keyword evidence="10" id="KW-0675">Receptor</keyword>
<dbReference type="InParanoid" id="W5LVG0"/>
<dbReference type="Gene3D" id="1.20.1070.10">
    <property type="entry name" value="Rhodopsin 7-helix transmembrane proteins"/>
    <property type="match status" value="1"/>
</dbReference>
<keyword evidence="4 13" id="KW-0812">Transmembrane</keyword>
<reference evidence="15" key="2">
    <citation type="submission" date="2025-08" db="UniProtKB">
        <authorList>
            <consortium name="Ensembl"/>
        </authorList>
    </citation>
    <scope>IDENTIFICATION</scope>
</reference>
<keyword evidence="2" id="KW-1003">Cell membrane</keyword>
<feature type="transmembrane region" description="Helical" evidence="13">
    <location>
        <begin position="207"/>
        <end position="232"/>
    </location>
</feature>
<dbReference type="Pfam" id="PF13853">
    <property type="entry name" value="7tm_4"/>
    <property type="match status" value="1"/>
</dbReference>
<dbReference type="eggNOG" id="ENOG502QVH7">
    <property type="taxonomic scope" value="Eukaryota"/>
</dbReference>
<sequence>SALSWTMPFQNATAGAITEFVIIGFNGTQHPKTVGFIILTIYFLILLGNTTNICIIARDRRLHTPMYFFVSNLAVVDIIRSTSTSPTMIIILLADMTTISYKPCLTQMFISTLGDMMEVFTITLMAYDRLVAISNPLRYHSVLTKTRISLLTISSWALASALIAVFTGIADRLPFCQPTLQYAFCDYAALVSAACVNPEILLLLPSMISLVVIFCSLLFILISYINIIFAVLNISSSADRKKMYSTCLSHLIVVACVFAPPFIGIMLKRSGFSLRLSDRHILIIVCTLGPSLLNPFVYCFRTKEIRYQLFSVFNTFVTNKYIVFKLHLTK</sequence>
<feature type="domain" description="G-protein coupled receptors family 1 profile" evidence="14">
    <location>
        <begin position="48"/>
        <end position="298"/>
    </location>
</feature>
<keyword evidence="11" id="KW-0325">Glycoprotein</keyword>
<feature type="transmembrane region" description="Helical" evidence="13">
    <location>
        <begin position="105"/>
        <end position="127"/>
    </location>
</feature>
<dbReference type="PRINTS" id="PR00237">
    <property type="entry name" value="GPCRRHODOPSN"/>
</dbReference>
<reference evidence="15" key="3">
    <citation type="submission" date="2025-09" db="UniProtKB">
        <authorList>
            <consortium name="Ensembl"/>
        </authorList>
    </citation>
    <scope>IDENTIFICATION</scope>
</reference>
<dbReference type="Ensembl" id="ENSLOCT00000000117.1">
    <property type="protein sequence ID" value="ENSLOCP00000000117.1"/>
    <property type="gene ID" value="ENSLOCG00000000108.1"/>
</dbReference>
<organism evidence="15 16">
    <name type="scientific">Lepisosteus oculatus</name>
    <name type="common">Spotted gar</name>
    <dbReference type="NCBI Taxonomy" id="7918"/>
    <lineage>
        <taxon>Eukaryota</taxon>
        <taxon>Metazoa</taxon>
        <taxon>Chordata</taxon>
        <taxon>Craniata</taxon>
        <taxon>Vertebrata</taxon>
        <taxon>Euteleostomi</taxon>
        <taxon>Actinopterygii</taxon>
        <taxon>Neopterygii</taxon>
        <taxon>Holostei</taxon>
        <taxon>Semionotiformes</taxon>
        <taxon>Lepisosteidae</taxon>
        <taxon>Lepisosteus</taxon>
    </lineage>
</organism>
<evidence type="ECO:0000256" key="13">
    <source>
        <dbReference type="SAM" id="Phobius"/>
    </source>
</evidence>
<keyword evidence="6 13" id="KW-1133">Transmembrane helix</keyword>
<evidence type="ECO:0000259" key="14">
    <source>
        <dbReference type="PROSITE" id="PS50262"/>
    </source>
</evidence>
<comment type="subcellular location">
    <subcellularLocation>
        <location evidence="1">Cell membrane</location>
        <topology evidence="1">Multi-pass membrane protein</topology>
    </subcellularLocation>
</comment>
<dbReference type="SMART" id="SM01381">
    <property type="entry name" value="7TM_GPCR_Srsx"/>
    <property type="match status" value="1"/>
</dbReference>
<dbReference type="InterPro" id="IPR017452">
    <property type="entry name" value="GPCR_Rhodpsn_7TM"/>
</dbReference>
<evidence type="ECO:0000256" key="5">
    <source>
        <dbReference type="ARBA" id="ARBA00022725"/>
    </source>
</evidence>
<keyword evidence="9" id="KW-1015">Disulfide bond</keyword>
<dbReference type="GeneTree" id="ENSGT00940000161454"/>
<feature type="transmembrane region" description="Helical" evidence="13">
    <location>
        <begin position="34"/>
        <end position="55"/>
    </location>
</feature>
<dbReference type="InterPro" id="IPR000725">
    <property type="entry name" value="Olfact_rcpt"/>
</dbReference>
<feature type="transmembrane region" description="Helical" evidence="13">
    <location>
        <begin position="244"/>
        <end position="267"/>
    </location>
</feature>
<evidence type="ECO:0000256" key="9">
    <source>
        <dbReference type="ARBA" id="ARBA00023157"/>
    </source>
</evidence>
<dbReference type="GO" id="GO:0004984">
    <property type="term" value="F:olfactory receptor activity"/>
    <property type="evidence" value="ECO:0000318"/>
    <property type="project" value="GO_Central"/>
</dbReference>
<feature type="transmembrane region" description="Helical" evidence="13">
    <location>
        <begin position="279"/>
        <end position="300"/>
    </location>
</feature>
<evidence type="ECO:0000256" key="6">
    <source>
        <dbReference type="ARBA" id="ARBA00022989"/>
    </source>
</evidence>
<keyword evidence="3" id="KW-0716">Sensory transduction</keyword>
<dbReference type="HOGENOM" id="CLU_012526_0_1_1"/>
<dbReference type="SUPFAM" id="SSF81321">
    <property type="entry name" value="Family A G protein-coupled receptor-like"/>
    <property type="match status" value="1"/>
</dbReference>
<dbReference type="InterPro" id="IPR050939">
    <property type="entry name" value="Olfactory_GPCR1"/>
</dbReference>
<protein>
    <recommendedName>
        <fullName evidence="14">G-protein coupled receptors family 1 profile domain-containing protein</fullName>
    </recommendedName>
</protein>
<dbReference type="PROSITE" id="PS50262">
    <property type="entry name" value="G_PROTEIN_RECEP_F1_2"/>
    <property type="match status" value="1"/>
</dbReference>
<evidence type="ECO:0000256" key="7">
    <source>
        <dbReference type="ARBA" id="ARBA00023040"/>
    </source>
</evidence>
<evidence type="ECO:0000256" key="4">
    <source>
        <dbReference type="ARBA" id="ARBA00022692"/>
    </source>
</evidence>
<evidence type="ECO:0000313" key="16">
    <source>
        <dbReference type="Proteomes" id="UP000018468"/>
    </source>
</evidence>
<dbReference type="GO" id="GO:0050911">
    <property type="term" value="P:detection of chemical stimulus involved in sensory perception of smell"/>
    <property type="evidence" value="ECO:0000318"/>
    <property type="project" value="GO_Central"/>
</dbReference>
<evidence type="ECO:0000256" key="2">
    <source>
        <dbReference type="ARBA" id="ARBA00022475"/>
    </source>
</evidence>
<keyword evidence="8 13" id="KW-0472">Membrane</keyword>
<keyword evidence="7" id="KW-0297">G-protein coupled receptor</keyword>
<reference evidence="16" key="1">
    <citation type="submission" date="2011-12" db="EMBL/GenBank/DDBJ databases">
        <title>The Draft Genome of Lepisosteus oculatus.</title>
        <authorList>
            <consortium name="The Broad Institute Genome Assembly &amp; Analysis Group"/>
            <consortium name="Computational R&amp;D Group"/>
            <consortium name="and Sequencing Platform"/>
            <person name="Di Palma F."/>
            <person name="Alfoldi J."/>
            <person name="Johnson J."/>
            <person name="Berlin A."/>
            <person name="Gnerre S."/>
            <person name="Jaffe D."/>
            <person name="MacCallum I."/>
            <person name="Young S."/>
            <person name="Walker B.J."/>
            <person name="Lander E.S."/>
            <person name="Lindblad-Toh K."/>
        </authorList>
    </citation>
    <scope>NUCLEOTIDE SEQUENCE [LARGE SCALE GENOMIC DNA]</scope>
</reference>
<dbReference type="PRINTS" id="PR00245">
    <property type="entry name" value="OLFACTORYR"/>
</dbReference>
<dbReference type="GO" id="GO:0005886">
    <property type="term" value="C:plasma membrane"/>
    <property type="evidence" value="ECO:0007669"/>
    <property type="project" value="UniProtKB-SubCell"/>
</dbReference>
<keyword evidence="12" id="KW-0807">Transducer</keyword>
<dbReference type="OMA" id="RQMINTC"/>
<evidence type="ECO:0000256" key="10">
    <source>
        <dbReference type="ARBA" id="ARBA00023170"/>
    </source>
</evidence>
<evidence type="ECO:0000256" key="1">
    <source>
        <dbReference type="ARBA" id="ARBA00004651"/>
    </source>
</evidence>
<dbReference type="PANTHER" id="PTHR24242:SF359">
    <property type="entry name" value="ODORANT RECEPTOR-RELATED"/>
    <property type="match status" value="1"/>
</dbReference>
<keyword evidence="5" id="KW-0552">Olfaction</keyword>
<dbReference type="GO" id="GO:0005549">
    <property type="term" value="F:odorant binding"/>
    <property type="evidence" value="ECO:0000318"/>
    <property type="project" value="GO_Central"/>
</dbReference>
<proteinExistence type="predicted"/>
<feature type="transmembrane region" description="Helical" evidence="13">
    <location>
        <begin position="67"/>
        <end position="93"/>
    </location>
</feature>
<dbReference type="InterPro" id="IPR000276">
    <property type="entry name" value="GPCR_Rhodpsn"/>
</dbReference>
<dbReference type="PANTHER" id="PTHR24242">
    <property type="entry name" value="G-PROTEIN COUPLED RECEPTOR"/>
    <property type="match status" value="1"/>
</dbReference>
<dbReference type="FunCoup" id="W5LVG0">
    <property type="interactions" value="1"/>
</dbReference>
<dbReference type="GO" id="GO:0016020">
    <property type="term" value="C:membrane"/>
    <property type="evidence" value="ECO:0000318"/>
    <property type="project" value="GO_Central"/>
</dbReference>
<dbReference type="AlphaFoldDB" id="W5LVG0"/>
<evidence type="ECO:0000256" key="11">
    <source>
        <dbReference type="ARBA" id="ARBA00023180"/>
    </source>
</evidence>
<dbReference type="FunFam" id="1.20.1070.10:FF:000024">
    <property type="entry name" value="Olfactory receptor"/>
    <property type="match status" value="1"/>
</dbReference>
<evidence type="ECO:0000256" key="12">
    <source>
        <dbReference type="ARBA" id="ARBA00023224"/>
    </source>
</evidence>
<feature type="transmembrane region" description="Helical" evidence="13">
    <location>
        <begin position="148"/>
        <end position="170"/>
    </location>
</feature>
<dbReference type="Proteomes" id="UP000018468">
    <property type="component" value="Unassembled WGS sequence"/>
</dbReference>
<evidence type="ECO:0000256" key="3">
    <source>
        <dbReference type="ARBA" id="ARBA00022606"/>
    </source>
</evidence>
<keyword evidence="16" id="KW-1185">Reference proteome</keyword>
<dbReference type="GO" id="GO:0004930">
    <property type="term" value="F:G protein-coupled receptor activity"/>
    <property type="evidence" value="ECO:0007669"/>
    <property type="project" value="UniProtKB-KW"/>
</dbReference>